<feature type="transmembrane region" description="Helical" evidence="6">
    <location>
        <begin position="12"/>
        <end position="35"/>
    </location>
</feature>
<evidence type="ECO:0000256" key="6">
    <source>
        <dbReference type="SAM" id="Phobius"/>
    </source>
</evidence>
<keyword evidence="6" id="KW-0812">Transmembrane</keyword>
<feature type="transmembrane region" description="Helical" evidence="6">
    <location>
        <begin position="41"/>
        <end position="65"/>
    </location>
</feature>
<comment type="caution">
    <text evidence="8">The sequence shown here is derived from an EMBL/GenBank/DDBJ whole genome shotgun (WGS) entry which is preliminary data.</text>
</comment>
<keyword evidence="6" id="KW-0472">Membrane</keyword>
<evidence type="ECO:0000256" key="3">
    <source>
        <dbReference type="ARBA" id="ARBA00022553"/>
    </source>
</evidence>
<evidence type="ECO:0000313" key="9">
    <source>
        <dbReference type="Proteomes" id="UP000037175"/>
    </source>
</evidence>
<dbReference type="Pfam" id="PF14689">
    <property type="entry name" value="SPOB_a"/>
    <property type="match status" value="1"/>
</dbReference>
<dbReference type="Pfam" id="PF02518">
    <property type="entry name" value="HATPase_c"/>
    <property type="match status" value="1"/>
</dbReference>
<dbReference type="PRINTS" id="PR00344">
    <property type="entry name" value="BCTRLSENSOR"/>
</dbReference>
<dbReference type="EC" id="2.7.13.3" evidence="2"/>
<organism evidence="8 9">
    <name type="scientific">Thermincola ferriacetica</name>
    <dbReference type="NCBI Taxonomy" id="281456"/>
    <lineage>
        <taxon>Bacteria</taxon>
        <taxon>Bacillati</taxon>
        <taxon>Bacillota</taxon>
        <taxon>Clostridia</taxon>
        <taxon>Eubacteriales</taxon>
        <taxon>Thermincolaceae</taxon>
        <taxon>Thermincola</taxon>
    </lineage>
</organism>
<dbReference type="AlphaFoldDB" id="A0A0L6W0K5"/>
<keyword evidence="4 8" id="KW-0418">Kinase</keyword>
<evidence type="ECO:0000313" key="8">
    <source>
        <dbReference type="EMBL" id="KNZ69065.1"/>
    </source>
</evidence>
<evidence type="ECO:0000256" key="1">
    <source>
        <dbReference type="ARBA" id="ARBA00000085"/>
    </source>
</evidence>
<dbReference type="InterPro" id="IPR003594">
    <property type="entry name" value="HATPase_dom"/>
</dbReference>
<sequence length="295" mass="33090">MIPGYKVDKKILLLFLILLQSFVVVETGIWTYFALHEKVGISLRTVGILSLSAGIVLGGWSVLMLREVIRLAAREQEAEVYKVHLEENRELIDVLRSHRHDFLNHLQVIMGCIHLNRAENALNYINEVVDSLKNESLISNMEHPEVAALLFKKMHHAEQDGIRLVVRPESDLRGLDLPASVISRILGNLVDNAFYAVKGLPAEEDRTVEITFSEDSRRFIIKVCNSKPAIPPELQEKVFQKGFTTKGRNGSGLGLYIVKELTEKHGGTVELTSNEEKGTVFAICFPKNVQAPEVS</sequence>
<dbReference type="InterPro" id="IPR036890">
    <property type="entry name" value="HATPase_C_sf"/>
</dbReference>
<keyword evidence="9" id="KW-1185">Reference proteome</keyword>
<dbReference type="GO" id="GO:0000155">
    <property type="term" value="F:phosphorelay sensor kinase activity"/>
    <property type="evidence" value="ECO:0007669"/>
    <property type="project" value="TreeGrafter"/>
</dbReference>
<dbReference type="Proteomes" id="UP000037175">
    <property type="component" value="Unassembled WGS sequence"/>
</dbReference>
<dbReference type="InterPro" id="IPR004358">
    <property type="entry name" value="Sig_transdc_His_kin-like_C"/>
</dbReference>
<evidence type="ECO:0000259" key="7">
    <source>
        <dbReference type="PROSITE" id="PS50109"/>
    </source>
</evidence>
<dbReference type="Gene3D" id="1.10.287.130">
    <property type="match status" value="1"/>
</dbReference>
<dbReference type="RefSeq" id="WP_052218456.1">
    <property type="nucleotide sequence ID" value="NZ_LGTE01000017.1"/>
</dbReference>
<comment type="catalytic activity">
    <reaction evidence="1">
        <text>ATP + protein L-histidine = ADP + protein N-phospho-L-histidine.</text>
        <dbReference type="EC" id="2.7.13.3"/>
    </reaction>
</comment>
<dbReference type="Gene3D" id="3.30.565.10">
    <property type="entry name" value="Histidine kinase-like ATPase, C-terminal domain"/>
    <property type="match status" value="1"/>
</dbReference>
<dbReference type="SUPFAM" id="SSF55874">
    <property type="entry name" value="ATPase domain of HSP90 chaperone/DNA topoisomerase II/histidine kinase"/>
    <property type="match status" value="1"/>
</dbReference>
<dbReference type="PANTHER" id="PTHR43547">
    <property type="entry name" value="TWO-COMPONENT HISTIDINE KINASE"/>
    <property type="match status" value="1"/>
</dbReference>
<keyword evidence="4 8" id="KW-0808">Transferase</keyword>
<evidence type="ECO:0000256" key="5">
    <source>
        <dbReference type="ARBA" id="ARBA00023012"/>
    </source>
</evidence>
<evidence type="ECO:0000256" key="4">
    <source>
        <dbReference type="ARBA" id="ARBA00022777"/>
    </source>
</evidence>
<accession>A0A0L6W0K5</accession>
<dbReference type="InterPro" id="IPR005467">
    <property type="entry name" value="His_kinase_dom"/>
</dbReference>
<keyword evidence="3" id="KW-0597">Phosphoprotein</keyword>
<dbReference type="PROSITE" id="PS50109">
    <property type="entry name" value="HIS_KIN"/>
    <property type="match status" value="1"/>
</dbReference>
<dbReference type="EMBL" id="LGTE01000017">
    <property type="protein sequence ID" value="KNZ69065.1"/>
    <property type="molecule type" value="Genomic_DNA"/>
</dbReference>
<dbReference type="InterPro" id="IPR039506">
    <property type="entry name" value="SPOB_a"/>
</dbReference>
<gene>
    <name evidence="8" type="ORF">Tfer_2311</name>
</gene>
<proteinExistence type="predicted"/>
<evidence type="ECO:0000256" key="2">
    <source>
        <dbReference type="ARBA" id="ARBA00012438"/>
    </source>
</evidence>
<protein>
    <recommendedName>
        <fullName evidence="2">histidine kinase</fullName>
        <ecNumber evidence="2">2.7.13.3</ecNumber>
    </recommendedName>
</protein>
<keyword evidence="5" id="KW-0902">Two-component regulatory system</keyword>
<dbReference type="PANTHER" id="PTHR43547:SF10">
    <property type="entry name" value="SENSOR HISTIDINE KINASE DCUS"/>
    <property type="match status" value="1"/>
</dbReference>
<name>A0A0L6W0K5_9FIRM</name>
<dbReference type="SMART" id="SM00387">
    <property type="entry name" value="HATPase_c"/>
    <property type="match status" value="1"/>
</dbReference>
<keyword evidence="6" id="KW-1133">Transmembrane helix</keyword>
<reference evidence="9" key="1">
    <citation type="submission" date="2015-07" db="EMBL/GenBank/DDBJ databases">
        <title>Complete Genome of Thermincola ferriacetica strain Z-0001T.</title>
        <authorList>
            <person name="Lusk B."/>
            <person name="Badalamenti J.P."/>
            <person name="Parameswaran P."/>
            <person name="Bond D.R."/>
            <person name="Torres C.I."/>
        </authorList>
    </citation>
    <scope>NUCLEOTIDE SEQUENCE [LARGE SCALE GENOMIC DNA]</scope>
    <source>
        <strain evidence="9">Z-0001</strain>
    </source>
</reference>
<feature type="domain" description="Histidine kinase" evidence="7">
    <location>
        <begin position="182"/>
        <end position="289"/>
    </location>
</feature>